<evidence type="ECO:0000313" key="1">
    <source>
        <dbReference type="EMBL" id="KAF7826804.1"/>
    </source>
</evidence>
<dbReference type="Proteomes" id="UP000634136">
    <property type="component" value="Unassembled WGS sequence"/>
</dbReference>
<accession>A0A834WRC5</accession>
<proteinExistence type="predicted"/>
<name>A0A834WRC5_9FABA</name>
<comment type="caution">
    <text evidence="1">The sequence shown here is derived from an EMBL/GenBank/DDBJ whole genome shotgun (WGS) entry which is preliminary data.</text>
</comment>
<evidence type="ECO:0000313" key="2">
    <source>
        <dbReference type="Proteomes" id="UP000634136"/>
    </source>
</evidence>
<reference evidence="1" key="1">
    <citation type="submission" date="2020-09" db="EMBL/GenBank/DDBJ databases">
        <title>Genome-Enabled Discovery of Anthraquinone Biosynthesis in Senna tora.</title>
        <authorList>
            <person name="Kang S.-H."/>
            <person name="Pandey R.P."/>
            <person name="Lee C.-M."/>
            <person name="Sim J.-S."/>
            <person name="Jeong J.-T."/>
            <person name="Choi B.-S."/>
            <person name="Jung M."/>
            <person name="Ginzburg D."/>
            <person name="Zhao K."/>
            <person name="Won S.Y."/>
            <person name="Oh T.-J."/>
            <person name="Yu Y."/>
            <person name="Kim N.-H."/>
            <person name="Lee O.R."/>
            <person name="Lee T.-H."/>
            <person name="Bashyal P."/>
            <person name="Kim T.-S."/>
            <person name="Lee W.-H."/>
            <person name="Kawkins C."/>
            <person name="Kim C.-K."/>
            <person name="Kim J.S."/>
            <person name="Ahn B.O."/>
            <person name="Rhee S.Y."/>
            <person name="Sohng J.K."/>
        </authorList>
    </citation>
    <scope>NUCLEOTIDE SEQUENCE</scope>
    <source>
        <tissue evidence="1">Leaf</tissue>
    </source>
</reference>
<dbReference type="AlphaFoldDB" id="A0A834WRC5"/>
<gene>
    <name evidence="1" type="ORF">G2W53_017968</name>
</gene>
<keyword evidence="2" id="KW-1185">Reference proteome</keyword>
<sequence length="62" mass="6787">MVGSGPCLPRYHGILCHNGAAVGGHGRPWPQVAIDDGNSGIEIDEKWKKEMQNNDFVKRGQN</sequence>
<dbReference type="EMBL" id="JAAIUW010000006">
    <property type="protein sequence ID" value="KAF7826804.1"/>
    <property type="molecule type" value="Genomic_DNA"/>
</dbReference>
<protein>
    <submittedName>
        <fullName evidence="1">Uncharacterized protein</fullName>
    </submittedName>
</protein>
<organism evidence="1 2">
    <name type="scientific">Senna tora</name>
    <dbReference type="NCBI Taxonomy" id="362788"/>
    <lineage>
        <taxon>Eukaryota</taxon>
        <taxon>Viridiplantae</taxon>
        <taxon>Streptophyta</taxon>
        <taxon>Embryophyta</taxon>
        <taxon>Tracheophyta</taxon>
        <taxon>Spermatophyta</taxon>
        <taxon>Magnoliopsida</taxon>
        <taxon>eudicotyledons</taxon>
        <taxon>Gunneridae</taxon>
        <taxon>Pentapetalae</taxon>
        <taxon>rosids</taxon>
        <taxon>fabids</taxon>
        <taxon>Fabales</taxon>
        <taxon>Fabaceae</taxon>
        <taxon>Caesalpinioideae</taxon>
        <taxon>Cassia clade</taxon>
        <taxon>Senna</taxon>
    </lineage>
</organism>